<evidence type="ECO:0000313" key="2">
    <source>
        <dbReference type="Proteomes" id="UP001189624"/>
    </source>
</evidence>
<sequence length="90" mass="9681">MITASRVSQRSCSIAILAFCPPPLNGMSGITQNGDNWRWPVGQTGSVNLSLRNPLWAQFSFCCGYLHALPLVENPLAIVRPIVAVAALDS</sequence>
<dbReference type="EMBL" id="OY731400">
    <property type="protein sequence ID" value="CAJ1938280.1"/>
    <property type="molecule type" value="Genomic_DNA"/>
</dbReference>
<dbReference type="Proteomes" id="UP001189624">
    <property type="component" value="Chromosome 3"/>
</dbReference>
<organism evidence="1 2">
    <name type="scientific">Sphenostylis stenocarpa</name>
    <dbReference type="NCBI Taxonomy" id="92480"/>
    <lineage>
        <taxon>Eukaryota</taxon>
        <taxon>Viridiplantae</taxon>
        <taxon>Streptophyta</taxon>
        <taxon>Embryophyta</taxon>
        <taxon>Tracheophyta</taxon>
        <taxon>Spermatophyta</taxon>
        <taxon>Magnoliopsida</taxon>
        <taxon>eudicotyledons</taxon>
        <taxon>Gunneridae</taxon>
        <taxon>Pentapetalae</taxon>
        <taxon>rosids</taxon>
        <taxon>fabids</taxon>
        <taxon>Fabales</taxon>
        <taxon>Fabaceae</taxon>
        <taxon>Papilionoideae</taxon>
        <taxon>50 kb inversion clade</taxon>
        <taxon>NPAAA clade</taxon>
        <taxon>indigoferoid/millettioid clade</taxon>
        <taxon>Phaseoleae</taxon>
        <taxon>Sphenostylis</taxon>
    </lineage>
</organism>
<evidence type="ECO:0000313" key="1">
    <source>
        <dbReference type="EMBL" id="CAJ1938280.1"/>
    </source>
</evidence>
<reference evidence="1" key="1">
    <citation type="submission" date="2023-10" db="EMBL/GenBank/DDBJ databases">
        <authorList>
            <person name="Domelevo Entfellner J.-B."/>
        </authorList>
    </citation>
    <scope>NUCLEOTIDE SEQUENCE</scope>
</reference>
<keyword evidence="2" id="KW-1185">Reference proteome</keyword>
<name>A0AA86SEJ4_9FABA</name>
<protein>
    <submittedName>
        <fullName evidence="1">Uncharacterized protein</fullName>
    </submittedName>
</protein>
<dbReference type="Gramene" id="rna-AYBTSS11_LOCUS8479">
    <property type="protein sequence ID" value="CAJ1938280.1"/>
    <property type="gene ID" value="gene-AYBTSS11_LOCUS8479"/>
</dbReference>
<dbReference type="AlphaFoldDB" id="A0AA86SEJ4"/>
<gene>
    <name evidence="1" type="ORF">AYBTSS11_LOCUS8479</name>
</gene>
<accession>A0AA86SEJ4</accession>
<proteinExistence type="predicted"/>